<organism evidence="1 2">
    <name type="scientific">Scortum barcoo</name>
    <name type="common">barcoo grunter</name>
    <dbReference type="NCBI Taxonomy" id="214431"/>
    <lineage>
        <taxon>Eukaryota</taxon>
        <taxon>Metazoa</taxon>
        <taxon>Chordata</taxon>
        <taxon>Craniata</taxon>
        <taxon>Vertebrata</taxon>
        <taxon>Euteleostomi</taxon>
        <taxon>Actinopterygii</taxon>
        <taxon>Neopterygii</taxon>
        <taxon>Teleostei</taxon>
        <taxon>Neoteleostei</taxon>
        <taxon>Acanthomorphata</taxon>
        <taxon>Eupercaria</taxon>
        <taxon>Centrarchiformes</taxon>
        <taxon>Terapontoidei</taxon>
        <taxon>Terapontidae</taxon>
        <taxon>Scortum</taxon>
    </lineage>
</organism>
<gene>
    <name evidence="1" type="ORF">L3Q82_001952</name>
</gene>
<protein>
    <submittedName>
        <fullName evidence="1">Uncharacterized protein</fullName>
    </submittedName>
</protein>
<keyword evidence="2" id="KW-1185">Reference proteome</keyword>
<proteinExistence type="predicted"/>
<evidence type="ECO:0000313" key="1">
    <source>
        <dbReference type="EMBL" id="KAI3361714.1"/>
    </source>
</evidence>
<comment type="caution">
    <text evidence="1">The sequence shown here is derived from an EMBL/GenBank/DDBJ whole genome shotgun (WGS) entry which is preliminary data.</text>
</comment>
<reference evidence="1" key="1">
    <citation type="submission" date="2022-04" db="EMBL/GenBank/DDBJ databases">
        <title>Jade perch genome.</title>
        <authorList>
            <person name="Chao B."/>
        </authorList>
    </citation>
    <scope>NUCLEOTIDE SEQUENCE</scope>
    <source>
        <strain evidence="1">CB-2022</strain>
    </source>
</reference>
<sequence length="109" mass="12116">MLTRRRKRVHTTSPLPKKKPPCSGLDPKKKKKEKKNPKDSHTPCQTLVVMEFVKLSRKRGFKICPGFPCSVEECSLAEVVGHRCIKSAARMSGAVVIFVDDVIVINGVS</sequence>
<accession>A0ACB8W1Q7</accession>
<dbReference type="EMBL" id="CM041545">
    <property type="protein sequence ID" value="KAI3361714.1"/>
    <property type="molecule type" value="Genomic_DNA"/>
</dbReference>
<dbReference type="Proteomes" id="UP000831701">
    <property type="component" value="Chromosome 15"/>
</dbReference>
<evidence type="ECO:0000313" key="2">
    <source>
        <dbReference type="Proteomes" id="UP000831701"/>
    </source>
</evidence>
<name>A0ACB8W1Q7_9TELE</name>